<keyword evidence="14" id="KW-1185">Reference proteome</keyword>
<dbReference type="InterPro" id="IPR036097">
    <property type="entry name" value="HisK_dim/P_sf"/>
</dbReference>
<organism evidence="13 14">
    <name type="scientific">Clostridium tanneri</name>
    <dbReference type="NCBI Taxonomy" id="3037988"/>
    <lineage>
        <taxon>Bacteria</taxon>
        <taxon>Bacillati</taxon>
        <taxon>Bacillota</taxon>
        <taxon>Clostridia</taxon>
        <taxon>Eubacteriales</taxon>
        <taxon>Clostridiaceae</taxon>
        <taxon>Clostridium</taxon>
    </lineage>
</organism>
<dbReference type="SUPFAM" id="SSF47384">
    <property type="entry name" value="Homodimeric domain of signal transducing histidine kinase"/>
    <property type="match status" value="2"/>
</dbReference>
<evidence type="ECO:0000256" key="5">
    <source>
        <dbReference type="ARBA" id="ARBA00022679"/>
    </source>
</evidence>
<dbReference type="InterPro" id="IPR005467">
    <property type="entry name" value="His_kinase_dom"/>
</dbReference>
<evidence type="ECO:0000256" key="3">
    <source>
        <dbReference type="ARBA" id="ARBA00018672"/>
    </source>
</evidence>
<comment type="function">
    <text evidence="8">May play the central regulatory role in sporulation. It may be an element of the effector pathway responsible for the activation of sporulation genes in response to nutritional stress. Spo0A may act in concert with spo0H (a sigma factor) to control the expression of some genes that are critical to the sporulation process.</text>
</comment>
<keyword evidence="7" id="KW-0902">Two-component regulatory system</keyword>
<dbReference type="CDD" id="cd00082">
    <property type="entry name" value="HisKA"/>
    <property type="match status" value="2"/>
</dbReference>
<evidence type="ECO:0000256" key="9">
    <source>
        <dbReference type="PROSITE-ProRule" id="PRU00169"/>
    </source>
</evidence>
<dbReference type="Pfam" id="PF00072">
    <property type="entry name" value="Response_reg"/>
    <property type="match status" value="1"/>
</dbReference>
<feature type="transmembrane region" description="Helical" evidence="10">
    <location>
        <begin position="319"/>
        <end position="339"/>
    </location>
</feature>
<evidence type="ECO:0000256" key="10">
    <source>
        <dbReference type="SAM" id="Phobius"/>
    </source>
</evidence>
<dbReference type="PANTHER" id="PTHR43047">
    <property type="entry name" value="TWO-COMPONENT HISTIDINE PROTEIN KINASE"/>
    <property type="match status" value="1"/>
</dbReference>
<evidence type="ECO:0000313" key="13">
    <source>
        <dbReference type="EMBL" id="MDW8802326.1"/>
    </source>
</evidence>
<dbReference type="SMART" id="SM00388">
    <property type="entry name" value="HisKA"/>
    <property type="match status" value="2"/>
</dbReference>
<keyword evidence="10" id="KW-1133">Transmembrane helix</keyword>
<feature type="domain" description="Response regulatory" evidence="12">
    <location>
        <begin position="691"/>
        <end position="808"/>
    </location>
</feature>
<dbReference type="InterPro" id="IPR011006">
    <property type="entry name" value="CheY-like_superfamily"/>
</dbReference>
<dbReference type="SUPFAM" id="SSF52172">
    <property type="entry name" value="CheY-like"/>
    <property type="match status" value="1"/>
</dbReference>
<dbReference type="PROSITE" id="PS50110">
    <property type="entry name" value="RESPONSE_REGULATORY"/>
    <property type="match status" value="1"/>
</dbReference>
<sequence length="1117" mass="127149">MINKSPKIKLFTLLLITLITLICIIGSSLNVNQGKKTNPIAVNGVIDLRNWDFNKDGIIKLDGQWEFYHNQLLTPEDFDNQNLKKSFKDIPGTIGEQSYGTYRLKILVNRDDYLYSVKVNYLQNAFKLWANDKYVVSVGKVGRDKKEMQPQILPKVGSFYAKDGEVDLILEASNFYSKYGFIDTLLIGEASKIDSYREKKQAFDLFLFGSCIIAALYNLAVFSKRKKDKASLYFAIVCLIVALRTIFTGERFFISLFPNFNYIFSVKIMVWTFYLYIPFIVLFVNKNYGEILSRKAVKLSNFLAVVYGILVLISPIQYYIQFIVPFEIYALLMMLYMMWKISKVYIEQKTSDYIAVVGLFALFITRINDILYEYSIIMTNSLAPLGVFIFIVANYYVLAERQAKALSNSEEVSERLKSLNNLKDDFLAITSHELKTPLNGIIGLTENLSNKGSSGMSDDDRYNLFLINASARRLSNLVDDVIVFSKLKNNEIKLIRKPVKIDKILEIVIKFCEPTISNKAIELVNLVDEEVPCVKGDENRIQQIFYNLLGNAIKFTQEGKILISYLVKENFVEISIKDTGIGISDEKINTIFSIYEQGEDISEKYGGTGLGLYITKNLIGLHGGEISVSSVVGKGSKFTFTLPLCSERELLTDKSINCIEKSTVDDLDVCINKIAEKNEDDLGVKNNKNYKILIVDDEYVNLKVLEEYLSGVSQHILRASTGKQAIEIIDQNKDLDLVILDMMIPDLLGYDICSIIREKYSLFELPVLMMTVDNRTENLVLSLKCGANDYLTKPFSKQELLARVNTLLTLKYSVKEALTLVQQVEVANEKIDTLNLRNSENTKRVEELMEYNKLKTEFFTNISHELKTPLNVISTTVQLLRSLDGSKQLGDERIKYYFNIINQNSLRLLRLINNLIDTTKIDGNYLSLHLTKGDIIYVIEELVQSVADFVNSQGISIVFDTEVEEKFILFDEEKIERIILNLLSNAVKFTDINGSIFINIYDKGEFVEISIRDTGIGIPENKLEFIFERFAQVDRSTTRKKEGSGIGLALVKSLVEMHEGTICAKSELGKGSEFIITLPVKSSNEEEVEGSALSKEFAKSKYEEKMQIEFSDIYFDK</sequence>
<evidence type="ECO:0000259" key="12">
    <source>
        <dbReference type="PROSITE" id="PS50110"/>
    </source>
</evidence>
<dbReference type="Proteomes" id="UP001281656">
    <property type="component" value="Unassembled WGS sequence"/>
</dbReference>
<reference evidence="13 14" key="1">
    <citation type="submission" date="2023-04" db="EMBL/GenBank/DDBJ databases">
        <title>Clostridium tannerae sp. nov., isolated from the fecal material of an alpaca.</title>
        <authorList>
            <person name="Miller S."/>
            <person name="Hendry M."/>
            <person name="King J."/>
            <person name="Sankaranarayanan K."/>
            <person name="Lawson P.A."/>
        </authorList>
    </citation>
    <scope>NUCLEOTIDE SEQUENCE [LARGE SCALE GENOMIC DNA]</scope>
    <source>
        <strain evidence="13 14">A1-XYC3</strain>
    </source>
</reference>
<dbReference type="InterPro" id="IPR001789">
    <property type="entry name" value="Sig_transdc_resp-reg_receiver"/>
</dbReference>
<dbReference type="Pfam" id="PF02518">
    <property type="entry name" value="HATPase_c"/>
    <property type="match status" value="2"/>
</dbReference>
<feature type="modified residue" description="4-aspartylphosphate" evidence="9">
    <location>
        <position position="741"/>
    </location>
</feature>
<evidence type="ECO:0000256" key="4">
    <source>
        <dbReference type="ARBA" id="ARBA00022553"/>
    </source>
</evidence>
<feature type="transmembrane region" description="Helical" evidence="10">
    <location>
        <begin position="260"/>
        <end position="284"/>
    </location>
</feature>
<feature type="transmembrane region" description="Helical" evidence="10">
    <location>
        <begin position="374"/>
        <end position="398"/>
    </location>
</feature>
<name>A0ABU4JWK9_9CLOT</name>
<dbReference type="SUPFAM" id="SSF55874">
    <property type="entry name" value="ATPase domain of HSP90 chaperone/DNA topoisomerase II/histidine kinase"/>
    <property type="match status" value="2"/>
</dbReference>
<evidence type="ECO:0000259" key="11">
    <source>
        <dbReference type="PROSITE" id="PS50109"/>
    </source>
</evidence>
<dbReference type="SMART" id="SM00387">
    <property type="entry name" value="HATPase_c"/>
    <property type="match status" value="2"/>
</dbReference>
<dbReference type="InterPro" id="IPR003661">
    <property type="entry name" value="HisK_dim/P_dom"/>
</dbReference>
<dbReference type="PRINTS" id="PR00344">
    <property type="entry name" value="BCTRLSENSOR"/>
</dbReference>
<dbReference type="Pfam" id="PF07695">
    <property type="entry name" value="7TMR-DISM_7TM"/>
    <property type="match status" value="1"/>
</dbReference>
<keyword evidence="13" id="KW-0067">ATP-binding</keyword>
<accession>A0ABU4JWK9</accession>
<gene>
    <name evidence="13" type="ORF">P8V03_14320</name>
</gene>
<protein>
    <recommendedName>
        <fullName evidence="3">Stage 0 sporulation protein A homolog</fullName>
        <ecNumber evidence="2">2.7.13.3</ecNumber>
    </recommendedName>
</protein>
<dbReference type="PANTHER" id="PTHR43047:SF72">
    <property type="entry name" value="OSMOSENSING HISTIDINE PROTEIN KINASE SLN1"/>
    <property type="match status" value="1"/>
</dbReference>
<dbReference type="EC" id="2.7.13.3" evidence="2"/>
<dbReference type="InterPro" id="IPR003594">
    <property type="entry name" value="HATPase_dom"/>
</dbReference>
<evidence type="ECO:0000256" key="7">
    <source>
        <dbReference type="ARBA" id="ARBA00023012"/>
    </source>
</evidence>
<evidence type="ECO:0000256" key="2">
    <source>
        <dbReference type="ARBA" id="ARBA00012438"/>
    </source>
</evidence>
<keyword evidence="5" id="KW-0808">Transferase</keyword>
<keyword evidence="6" id="KW-0418">Kinase</keyword>
<dbReference type="InterPro" id="IPR036890">
    <property type="entry name" value="HATPase_C_sf"/>
</dbReference>
<feature type="transmembrane region" description="Helical" evidence="10">
    <location>
        <begin position="232"/>
        <end position="254"/>
    </location>
</feature>
<dbReference type="PROSITE" id="PS50109">
    <property type="entry name" value="HIS_KIN"/>
    <property type="match status" value="2"/>
</dbReference>
<dbReference type="Pfam" id="PF00512">
    <property type="entry name" value="HisKA"/>
    <property type="match status" value="2"/>
</dbReference>
<dbReference type="Gene3D" id="3.30.565.10">
    <property type="entry name" value="Histidine kinase-like ATPase, C-terminal domain"/>
    <property type="match status" value="2"/>
</dbReference>
<dbReference type="GO" id="GO:0005524">
    <property type="term" value="F:ATP binding"/>
    <property type="evidence" value="ECO:0007669"/>
    <property type="project" value="UniProtKB-KW"/>
</dbReference>
<feature type="transmembrane region" description="Helical" evidence="10">
    <location>
        <begin position="296"/>
        <end position="313"/>
    </location>
</feature>
<evidence type="ECO:0000256" key="8">
    <source>
        <dbReference type="ARBA" id="ARBA00024867"/>
    </source>
</evidence>
<evidence type="ECO:0000256" key="6">
    <source>
        <dbReference type="ARBA" id="ARBA00022777"/>
    </source>
</evidence>
<dbReference type="InterPro" id="IPR004358">
    <property type="entry name" value="Sig_transdc_His_kin-like_C"/>
</dbReference>
<keyword evidence="13" id="KW-0547">Nucleotide-binding</keyword>
<feature type="domain" description="Histidine kinase" evidence="11">
    <location>
        <begin position="861"/>
        <end position="1082"/>
    </location>
</feature>
<comment type="catalytic activity">
    <reaction evidence="1">
        <text>ATP + protein L-histidine = ADP + protein N-phospho-L-histidine.</text>
        <dbReference type="EC" id="2.7.13.3"/>
    </reaction>
</comment>
<dbReference type="CDD" id="cd16922">
    <property type="entry name" value="HATPase_EvgS-ArcB-TorS-like"/>
    <property type="match status" value="2"/>
</dbReference>
<keyword evidence="10" id="KW-0812">Transmembrane</keyword>
<keyword evidence="10" id="KW-0472">Membrane</keyword>
<dbReference type="SMART" id="SM00448">
    <property type="entry name" value="REC"/>
    <property type="match status" value="1"/>
</dbReference>
<evidence type="ECO:0000313" key="14">
    <source>
        <dbReference type="Proteomes" id="UP001281656"/>
    </source>
</evidence>
<dbReference type="Gene3D" id="3.40.50.2300">
    <property type="match status" value="1"/>
</dbReference>
<feature type="domain" description="Histidine kinase" evidence="11">
    <location>
        <begin position="429"/>
        <end position="646"/>
    </location>
</feature>
<comment type="caution">
    <text evidence="13">The sequence shown here is derived from an EMBL/GenBank/DDBJ whole genome shotgun (WGS) entry which is preliminary data.</text>
</comment>
<proteinExistence type="predicted"/>
<dbReference type="RefSeq" id="WP_318798687.1">
    <property type="nucleotide sequence ID" value="NZ_JARUJP010000018.1"/>
</dbReference>
<dbReference type="Gene3D" id="1.10.287.130">
    <property type="match status" value="2"/>
</dbReference>
<dbReference type="InterPro" id="IPR011623">
    <property type="entry name" value="7TMR_DISM_rcpt_extracell_dom1"/>
</dbReference>
<keyword evidence="4 9" id="KW-0597">Phosphoprotein</keyword>
<evidence type="ECO:0000256" key="1">
    <source>
        <dbReference type="ARBA" id="ARBA00000085"/>
    </source>
</evidence>
<dbReference type="EMBL" id="JARUJP010000018">
    <property type="protein sequence ID" value="MDW8802326.1"/>
    <property type="molecule type" value="Genomic_DNA"/>
</dbReference>